<evidence type="ECO:0000313" key="4">
    <source>
        <dbReference type="EMBL" id="AGI68428.1"/>
    </source>
</evidence>
<dbReference type="InterPro" id="IPR000160">
    <property type="entry name" value="GGDEF_dom"/>
</dbReference>
<dbReference type="NCBIfam" id="TIGR00254">
    <property type="entry name" value="GGDEF"/>
    <property type="match status" value="1"/>
</dbReference>
<dbReference type="PANTHER" id="PTHR45138:SF9">
    <property type="entry name" value="DIGUANYLATE CYCLASE DGCM-RELATED"/>
    <property type="match status" value="1"/>
</dbReference>
<dbReference type="GO" id="GO:0052621">
    <property type="term" value="F:diguanylate cyclase activity"/>
    <property type="evidence" value="ECO:0007669"/>
    <property type="project" value="UniProtKB-EC"/>
</dbReference>
<dbReference type="EMBL" id="CP003740">
    <property type="protein sequence ID" value="AGI68428.1"/>
    <property type="molecule type" value="Genomic_DNA"/>
</dbReference>
<dbReference type="Proteomes" id="UP000005307">
    <property type="component" value="Chromosome"/>
</dbReference>
<evidence type="ECO:0000259" key="3">
    <source>
        <dbReference type="PROSITE" id="PS50887"/>
    </source>
</evidence>
<evidence type="ECO:0000256" key="1">
    <source>
        <dbReference type="ARBA" id="ARBA00012528"/>
    </source>
</evidence>
<accession>M9R9G3</accession>
<name>M9R9G3_9RHOB</name>
<protein>
    <recommendedName>
        <fullName evidence="1">diguanylate cyclase</fullName>
        <ecNumber evidence="1">2.7.7.65</ecNumber>
    </recommendedName>
</protein>
<dbReference type="GO" id="GO:1902201">
    <property type="term" value="P:negative regulation of bacterial-type flagellum-dependent cell motility"/>
    <property type="evidence" value="ECO:0007669"/>
    <property type="project" value="TreeGrafter"/>
</dbReference>
<organism evidence="4 5">
    <name type="scientific">Octadecabacter antarcticus 307</name>
    <dbReference type="NCBI Taxonomy" id="391626"/>
    <lineage>
        <taxon>Bacteria</taxon>
        <taxon>Pseudomonadati</taxon>
        <taxon>Pseudomonadota</taxon>
        <taxon>Alphaproteobacteria</taxon>
        <taxon>Rhodobacterales</taxon>
        <taxon>Roseobacteraceae</taxon>
        <taxon>Octadecabacter</taxon>
    </lineage>
</organism>
<dbReference type="GO" id="GO:0043709">
    <property type="term" value="P:cell adhesion involved in single-species biofilm formation"/>
    <property type="evidence" value="ECO:0007669"/>
    <property type="project" value="TreeGrafter"/>
</dbReference>
<sequence>MLRALAERMVAVMLDDAVCVRTGGEEFALPLPKADLDEAVARAERLRSDVAAIEVRIALGPLPCVTISSGVVAYTGNSTPPSVLMKCADEALCVAKAGEGASASKSQNPSLPKLCRRRIAELTPGHWF</sequence>
<proteinExistence type="predicted"/>
<dbReference type="SUPFAM" id="SSF55073">
    <property type="entry name" value="Nucleotide cyclase"/>
    <property type="match status" value="1"/>
</dbReference>
<dbReference type="InterPro" id="IPR043128">
    <property type="entry name" value="Rev_trsase/Diguanyl_cyclase"/>
</dbReference>
<dbReference type="PANTHER" id="PTHR45138">
    <property type="entry name" value="REGULATORY COMPONENTS OF SENSORY TRANSDUCTION SYSTEM"/>
    <property type="match status" value="1"/>
</dbReference>
<dbReference type="AlphaFoldDB" id="M9R9G3"/>
<evidence type="ECO:0000256" key="2">
    <source>
        <dbReference type="ARBA" id="ARBA00034247"/>
    </source>
</evidence>
<dbReference type="STRING" id="391626.OAN307_c28600"/>
<dbReference type="eggNOG" id="COG2199">
    <property type="taxonomic scope" value="Bacteria"/>
</dbReference>
<dbReference type="Gene3D" id="3.30.70.270">
    <property type="match status" value="1"/>
</dbReference>
<dbReference type="GO" id="GO:0005886">
    <property type="term" value="C:plasma membrane"/>
    <property type="evidence" value="ECO:0007669"/>
    <property type="project" value="TreeGrafter"/>
</dbReference>
<reference evidence="4 5" key="1">
    <citation type="journal article" date="2013" name="PLoS ONE">
        <title>Poles Apart: Arctic and Antarctic Octadecabacter strains Share High Genome Plasticity and a New Type of Xanthorhodopsin.</title>
        <authorList>
            <person name="Vollmers J."/>
            <person name="Voget S."/>
            <person name="Dietrich S."/>
            <person name="Gollnow K."/>
            <person name="Smits M."/>
            <person name="Meyer K."/>
            <person name="Brinkhoff T."/>
            <person name="Simon M."/>
            <person name="Daniel R."/>
        </authorList>
    </citation>
    <scope>NUCLEOTIDE SEQUENCE [LARGE SCALE GENOMIC DNA]</scope>
    <source>
        <strain evidence="4 5">307</strain>
    </source>
</reference>
<dbReference type="InterPro" id="IPR029787">
    <property type="entry name" value="Nucleotide_cyclase"/>
</dbReference>
<comment type="catalytic activity">
    <reaction evidence="2">
        <text>2 GTP = 3',3'-c-di-GMP + 2 diphosphate</text>
        <dbReference type="Rhea" id="RHEA:24898"/>
        <dbReference type="ChEBI" id="CHEBI:33019"/>
        <dbReference type="ChEBI" id="CHEBI:37565"/>
        <dbReference type="ChEBI" id="CHEBI:58805"/>
        <dbReference type="EC" id="2.7.7.65"/>
    </reaction>
</comment>
<evidence type="ECO:0000313" key="5">
    <source>
        <dbReference type="Proteomes" id="UP000005307"/>
    </source>
</evidence>
<dbReference type="HOGENOM" id="CLU_1957338_0_0_5"/>
<keyword evidence="5" id="KW-1185">Reference proteome</keyword>
<dbReference type="EC" id="2.7.7.65" evidence="1"/>
<dbReference type="InterPro" id="IPR050469">
    <property type="entry name" value="Diguanylate_Cyclase"/>
</dbReference>
<dbReference type="PROSITE" id="PS50887">
    <property type="entry name" value="GGDEF"/>
    <property type="match status" value="1"/>
</dbReference>
<gene>
    <name evidence="4" type="ORF">OAN307_c28600</name>
</gene>
<dbReference type="Pfam" id="PF00990">
    <property type="entry name" value="GGDEF"/>
    <property type="match status" value="1"/>
</dbReference>
<feature type="domain" description="GGDEF" evidence="3">
    <location>
        <begin position="1"/>
        <end position="109"/>
    </location>
</feature>
<dbReference type="KEGG" id="oat:OAN307_c28600"/>